<reference evidence="2" key="1">
    <citation type="journal article" date="2020" name="Nature">
        <title>Giant virus diversity and host interactions through global metagenomics.</title>
        <authorList>
            <person name="Schulz F."/>
            <person name="Roux S."/>
            <person name="Paez-Espino D."/>
            <person name="Jungbluth S."/>
            <person name="Walsh D.A."/>
            <person name="Denef V.J."/>
            <person name="McMahon K.D."/>
            <person name="Konstantinidis K.T."/>
            <person name="Eloe-Fadrosh E.A."/>
            <person name="Kyrpides N.C."/>
            <person name="Woyke T."/>
        </authorList>
    </citation>
    <scope>NUCLEOTIDE SEQUENCE</scope>
    <source>
        <strain evidence="2">GVMAG-S-1035118-87</strain>
    </source>
</reference>
<feature type="transmembrane region" description="Helical" evidence="1">
    <location>
        <begin position="12"/>
        <end position="29"/>
    </location>
</feature>
<protein>
    <submittedName>
        <fullName evidence="2">Uncharacterized protein</fullName>
    </submittedName>
</protein>
<keyword evidence="1" id="KW-0812">Transmembrane</keyword>
<organism evidence="2">
    <name type="scientific">viral metagenome</name>
    <dbReference type="NCBI Taxonomy" id="1070528"/>
    <lineage>
        <taxon>unclassified sequences</taxon>
        <taxon>metagenomes</taxon>
        <taxon>organismal metagenomes</taxon>
    </lineage>
</organism>
<proteinExistence type="predicted"/>
<name>A0A6C0AHE4_9ZZZZ</name>
<dbReference type="EMBL" id="MN740626">
    <property type="protein sequence ID" value="QHS79199.1"/>
    <property type="molecule type" value="Genomic_DNA"/>
</dbReference>
<dbReference type="AlphaFoldDB" id="A0A6C0AHE4"/>
<accession>A0A6C0AHE4</accession>
<sequence>MDVVPPTPWYSSGYVKLAVIGLVCAFIYIRVRPYIYHLLDVIETIRQMMNMVLAFTENVSKKAVDQTSVGAKLVVNKLSKPVPKPDESVNQSKGYCFVGEWKGVRSCVKVDRTPCASKLYSTEQQCVNPELR</sequence>
<keyword evidence="1" id="KW-0472">Membrane</keyword>
<evidence type="ECO:0000256" key="1">
    <source>
        <dbReference type="SAM" id="Phobius"/>
    </source>
</evidence>
<keyword evidence="1" id="KW-1133">Transmembrane helix</keyword>
<evidence type="ECO:0000313" key="2">
    <source>
        <dbReference type="EMBL" id="QHS79199.1"/>
    </source>
</evidence>